<dbReference type="Proteomes" id="UP001152888">
    <property type="component" value="Unassembled WGS sequence"/>
</dbReference>
<protein>
    <submittedName>
        <fullName evidence="2">Uncharacterized protein</fullName>
    </submittedName>
</protein>
<feature type="transmembrane region" description="Helical" evidence="1">
    <location>
        <begin position="94"/>
        <end position="116"/>
    </location>
</feature>
<name>A0A9P0Q5Y4_ACAOB</name>
<gene>
    <name evidence="2" type="ORF">ACAOBT_LOCUS32675</name>
</gene>
<feature type="transmembrane region" description="Helical" evidence="1">
    <location>
        <begin position="268"/>
        <end position="285"/>
    </location>
</feature>
<dbReference type="OrthoDB" id="6699437at2759"/>
<keyword evidence="1" id="KW-1133">Transmembrane helix</keyword>
<evidence type="ECO:0000313" key="3">
    <source>
        <dbReference type="Proteomes" id="UP001152888"/>
    </source>
</evidence>
<proteinExistence type="predicted"/>
<keyword evidence="1" id="KW-0812">Transmembrane</keyword>
<accession>A0A9P0Q5Y4</accession>
<reference evidence="2" key="1">
    <citation type="submission" date="2022-03" db="EMBL/GenBank/DDBJ databases">
        <authorList>
            <person name="Sayadi A."/>
        </authorList>
    </citation>
    <scope>NUCLEOTIDE SEQUENCE</scope>
</reference>
<evidence type="ECO:0000256" key="1">
    <source>
        <dbReference type="SAM" id="Phobius"/>
    </source>
</evidence>
<feature type="transmembrane region" description="Helical" evidence="1">
    <location>
        <begin position="238"/>
        <end position="256"/>
    </location>
</feature>
<comment type="caution">
    <text evidence="2">The sequence shown here is derived from an EMBL/GenBank/DDBJ whole genome shotgun (WGS) entry which is preliminary data.</text>
</comment>
<feature type="transmembrane region" description="Helical" evidence="1">
    <location>
        <begin position="214"/>
        <end position="232"/>
    </location>
</feature>
<evidence type="ECO:0000313" key="2">
    <source>
        <dbReference type="EMBL" id="CAH2012170.1"/>
    </source>
</evidence>
<keyword evidence="3" id="KW-1185">Reference proteome</keyword>
<organism evidence="2 3">
    <name type="scientific">Acanthoscelides obtectus</name>
    <name type="common">Bean weevil</name>
    <name type="synonym">Bruchus obtectus</name>
    <dbReference type="NCBI Taxonomy" id="200917"/>
    <lineage>
        <taxon>Eukaryota</taxon>
        <taxon>Metazoa</taxon>
        <taxon>Ecdysozoa</taxon>
        <taxon>Arthropoda</taxon>
        <taxon>Hexapoda</taxon>
        <taxon>Insecta</taxon>
        <taxon>Pterygota</taxon>
        <taxon>Neoptera</taxon>
        <taxon>Endopterygota</taxon>
        <taxon>Coleoptera</taxon>
        <taxon>Polyphaga</taxon>
        <taxon>Cucujiformia</taxon>
        <taxon>Chrysomeloidea</taxon>
        <taxon>Chrysomelidae</taxon>
        <taxon>Bruchinae</taxon>
        <taxon>Bruchini</taxon>
        <taxon>Acanthoscelides</taxon>
    </lineage>
</organism>
<dbReference type="EMBL" id="CAKOFQ010008151">
    <property type="protein sequence ID" value="CAH2012170.1"/>
    <property type="molecule type" value="Genomic_DNA"/>
</dbReference>
<keyword evidence="1" id="KW-0472">Membrane</keyword>
<feature type="transmembrane region" description="Helical" evidence="1">
    <location>
        <begin position="189"/>
        <end position="207"/>
    </location>
</feature>
<dbReference type="AlphaFoldDB" id="A0A9P0Q5Y4"/>
<sequence>MRSKSSSIFHDDSLLTLFYPYQNPSANPATMDDGDDIPFFSSIGRYNPIGCKRAGGGCACPPGCPGRNLSRLNPSMTRFIGGEDDKNQVNKPNVLVSAFCLFFTFLVSLYCTMTFYEFVADKNFGHYAYVGYITMLLHTMGSISKLKIAGAEDVFYDLRILTDYATQVLVIPSLTIELWTQRGIGSSEVTLISLALGGMAFLFFVAMEYKRRDITDLVVLLNVIFIVLANLACTEDRLLLYSLTAYIIFAVAYVATKRHSSDNPTLDNIFHVAMSIVLLLTLIDLEPSSYKPTPINWLVGEDQ</sequence>